<sequence>MAAEAALGAAFGTVFTVLYDTVKEVVGKVRKFKPILEKLESTLNNLAPLVDEIRQLSEQLDLPEVKTKELMKRMEEGAKLVRKCLKIRWWNSCFKVGYSTKLKELDDEIRRFCQEDLQVHNTRIVLKTLEQVKHIVKRVDSLRARDEPPGTRTEALVNGGHNYKGPKPLALHKSASASSSRSIFATLFSCFGYR</sequence>
<protein>
    <submittedName>
        <fullName evidence="2">Protein da1-related 5</fullName>
    </submittedName>
</protein>
<proteinExistence type="predicted"/>
<dbReference type="Gramene" id="rna-CFP56_58969">
    <property type="protein sequence ID" value="cds-POF24118.1"/>
    <property type="gene ID" value="gene-CFP56_58969"/>
</dbReference>
<dbReference type="Pfam" id="PF05659">
    <property type="entry name" value="RPW8"/>
    <property type="match status" value="1"/>
</dbReference>
<name>A0AAW0MA18_QUESU</name>
<dbReference type="InterPro" id="IPR008808">
    <property type="entry name" value="Powdery_mildew-R_dom"/>
</dbReference>
<organism evidence="2">
    <name type="scientific">Quercus suber</name>
    <name type="common">Cork oak</name>
    <dbReference type="NCBI Taxonomy" id="58331"/>
    <lineage>
        <taxon>Eukaryota</taxon>
        <taxon>Viridiplantae</taxon>
        <taxon>Streptophyta</taxon>
        <taxon>Embryophyta</taxon>
        <taxon>Tracheophyta</taxon>
        <taxon>Spermatophyta</taxon>
        <taxon>Magnoliopsida</taxon>
        <taxon>eudicotyledons</taxon>
        <taxon>Gunneridae</taxon>
        <taxon>Pentapetalae</taxon>
        <taxon>rosids</taxon>
        <taxon>fabids</taxon>
        <taxon>Fagales</taxon>
        <taxon>Fagaceae</taxon>
        <taxon>Quercus</taxon>
    </lineage>
</organism>
<reference evidence="2" key="3">
    <citation type="submission" date="2023-07" db="EMBL/GenBank/DDBJ databases">
        <title>An improved reference 1 genome and first organelle genomes of Quercus suber.</title>
        <authorList>
            <consortium name="Genosuber Consortium"/>
            <person name="Usie A."/>
            <person name="Serra O."/>
            <person name="Barros P."/>
        </authorList>
    </citation>
    <scope>NUCLEOTIDE SEQUENCE</scope>
    <source>
        <strain evidence="2">HL8</strain>
        <tissue evidence="2">Leaves</tissue>
    </source>
</reference>
<reference evidence="2" key="1">
    <citation type="submission" date="2017-12" db="EMBL/GenBank/DDBJ databases">
        <authorList>
            <person name="Barbosa P."/>
            <person name="Usie A."/>
            <person name="Ramos A.M."/>
        </authorList>
    </citation>
    <scope>NUCLEOTIDE SEQUENCE</scope>
    <source>
        <strain evidence="2">HL8</strain>
        <tissue evidence="2">Leaves</tissue>
    </source>
</reference>
<evidence type="ECO:0000313" key="2">
    <source>
        <dbReference type="EMBL" id="KAK7860108.1"/>
    </source>
</evidence>
<dbReference type="AlphaFoldDB" id="A0AAW0MA18"/>
<evidence type="ECO:0000259" key="1">
    <source>
        <dbReference type="PROSITE" id="PS51153"/>
    </source>
</evidence>
<gene>
    <name evidence="2" type="primary">DAR5_6</name>
    <name evidence="2" type="ORF">CFP56_042117</name>
</gene>
<dbReference type="EMBL" id="PKMF04000008">
    <property type="protein sequence ID" value="KAK7860108.1"/>
    <property type="molecule type" value="Genomic_DNA"/>
</dbReference>
<dbReference type="PROSITE" id="PS51153">
    <property type="entry name" value="RPW8"/>
    <property type="match status" value="1"/>
</dbReference>
<comment type="caution">
    <text evidence="2">The sequence shown here is derived from an EMBL/GenBank/DDBJ whole genome shotgun (WGS) entry which is preliminary data.</text>
</comment>
<reference evidence="2" key="2">
    <citation type="journal article" date="2018" name="Sci. Data">
        <title>The draft genome sequence of cork oak.</title>
        <authorList>
            <person name="Ramos A.M."/>
            <person name="Usie A."/>
            <person name="Barbosa P."/>
            <person name="Barros P.M."/>
            <person name="Capote T."/>
            <person name="Chaves I."/>
            <person name="Simoes F."/>
            <person name="Abreu I."/>
            <person name="Carrasquinho I."/>
            <person name="Faro C."/>
            <person name="Guimaraes J.B."/>
            <person name="Mendonca D."/>
            <person name="Nobrega F."/>
            <person name="Rodrigues L."/>
            <person name="Saibo N.J.M."/>
            <person name="Varela M.C."/>
            <person name="Egas C."/>
            <person name="Matos J."/>
            <person name="Miguel C.M."/>
            <person name="Oliveira M.M."/>
            <person name="Ricardo C.P."/>
            <person name="Goncalves S."/>
        </authorList>
    </citation>
    <scope>NUCLEOTIDE SEQUENCE [LARGE SCALE GENOMIC DNA]</scope>
    <source>
        <strain evidence="2">HL8</strain>
    </source>
</reference>
<accession>A0AAW0MA18</accession>
<feature type="domain" description="RPW8" evidence="1">
    <location>
        <begin position="1"/>
        <end position="151"/>
    </location>
</feature>